<protein>
    <recommendedName>
        <fullName evidence="4">Selenoprotein W</fullName>
    </recommendedName>
</protein>
<comment type="caution">
    <text evidence="2">The sequence shown here is derived from an EMBL/GenBank/DDBJ whole genome shotgun (WGS) entry which is preliminary data.</text>
</comment>
<dbReference type="NCBIfam" id="TIGR02174">
    <property type="entry name" value="CXXU_selWTH"/>
    <property type="match status" value="1"/>
</dbReference>
<dbReference type="AlphaFoldDB" id="A0A815M950"/>
<organism evidence="2 3">
    <name type="scientific">Rotaria sordida</name>
    <dbReference type="NCBI Taxonomy" id="392033"/>
    <lineage>
        <taxon>Eukaryota</taxon>
        <taxon>Metazoa</taxon>
        <taxon>Spiralia</taxon>
        <taxon>Gnathifera</taxon>
        <taxon>Rotifera</taxon>
        <taxon>Eurotatoria</taxon>
        <taxon>Bdelloidea</taxon>
        <taxon>Philodinida</taxon>
        <taxon>Philodinidae</taxon>
        <taxon>Rotaria</taxon>
    </lineage>
</organism>
<evidence type="ECO:0000256" key="1">
    <source>
        <dbReference type="ARBA" id="ARBA00023284"/>
    </source>
</evidence>
<dbReference type="SUPFAM" id="SSF52833">
    <property type="entry name" value="Thioredoxin-like"/>
    <property type="match status" value="1"/>
</dbReference>
<dbReference type="InterPro" id="IPR036249">
    <property type="entry name" value="Thioredoxin-like_sf"/>
</dbReference>
<evidence type="ECO:0000313" key="3">
    <source>
        <dbReference type="Proteomes" id="UP000663864"/>
    </source>
</evidence>
<dbReference type="InterPro" id="IPR011893">
    <property type="entry name" value="Selenoprotein_Rdx-typ"/>
</dbReference>
<dbReference type="InterPro" id="IPR051441">
    <property type="entry name" value="SelW_related"/>
</dbReference>
<dbReference type="EMBL" id="CAJNOT010004166">
    <property type="protein sequence ID" value="CAF1419288.1"/>
    <property type="molecule type" value="Genomic_DNA"/>
</dbReference>
<dbReference type="Gene3D" id="3.40.30.10">
    <property type="entry name" value="Glutaredoxin"/>
    <property type="match status" value="1"/>
</dbReference>
<evidence type="ECO:0000313" key="2">
    <source>
        <dbReference type="EMBL" id="CAF1419288.1"/>
    </source>
</evidence>
<accession>A0A815M950</accession>
<evidence type="ECO:0008006" key="4">
    <source>
        <dbReference type="Google" id="ProtNLM"/>
    </source>
</evidence>
<proteinExistence type="predicted"/>
<dbReference type="PANTHER" id="PTHR15124:SF18">
    <property type="entry name" value="SELENOPROTEIN W"/>
    <property type="match status" value="1"/>
</dbReference>
<reference evidence="2" key="1">
    <citation type="submission" date="2021-02" db="EMBL/GenBank/DDBJ databases">
        <authorList>
            <person name="Nowell W R."/>
        </authorList>
    </citation>
    <scope>NUCLEOTIDE SEQUENCE</scope>
</reference>
<gene>
    <name evidence="2" type="ORF">ZHD862_LOCUS33885</name>
</gene>
<name>A0A815M950_9BILA</name>
<sequence>MHVLLATSTPITTIDYRQKGERRTMGEMYGDHDEKSKIFRRFFQAAVTNLYQINMFSDELKKACSNIDLDITSEATPEVTGFFEVTVDGKLVHSKKDGDGFPDTKDKMDKIVKAVEEAK</sequence>
<dbReference type="GO" id="GO:0005829">
    <property type="term" value="C:cytosol"/>
    <property type="evidence" value="ECO:0007669"/>
    <property type="project" value="TreeGrafter"/>
</dbReference>
<dbReference type="Proteomes" id="UP000663864">
    <property type="component" value="Unassembled WGS sequence"/>
</dbReference>
<dbReference type="Pfam" id="PF10262">
    <property type="entry name" value="Rdx"/>
    <property type="match status" value="1"/>
</dbReference>
<keyword evidence="1" id="KW-0676">Redox-active center</keyword>
<dbReference type="PANTHER" id="PTHR15124">
    <property type="entry name" value="SELENOPROTEIN W"/>
    <property type="match status" value="1"/>
</dbReference>